<accession>A0AAD0EDS4</accession>
<proteinExistence type="predicted"/>
<name>A0AAD0EDS4_9RHOB</name>
<reference evidence="1 2" key="1">
    <citation type="journal article" date="2017" name="Front. Microbiol.">
        <title>Phaeobacter piscinae sp. nov., a species of the Roseobacter group and potential aquaculture probiont.</title>
        <authorList>
            <person name="Sonnenschein E.C."/>
            <person name="Phippen C.B.W."/>
            <person name="Nielsen K.F."/>
            <person name="Mateiu R.V."/>
            <person name="Melchiorsen J."/>
            <person name="Gram L."/>
            <person name="Overmann J."/>
            <person name="Freese H.M."/>
        </authorList>
    </citation>
    <scope>NUCLEOTIDE SEQUENCE [LARGE SCALE GENOMIC DNA]</scope>
    <source>
        <strain evidence="1 2">P63</strain>
    </source>
</reference>
<gene>
    <name evidence="1" type="ORF">PhaeoP63_04358</name>
</gene>
<dbReference type="Proteomes" id="UP000217545">
    <property type="component" value="Plasmid pP63_x_draft"/>
</dbReference>
<organism evidence="1 2">
    <name type="scientific">Phaeobacter gallaeciensis</name>
    <dbReference type="NCBI Taxonomy" id="60890"/>
    <lineage>
        <taxon>Bacteria</taxon>
        <taxon>Pseudomonadati</taxon>
        <taxon>Pseudomonadota</taxon>
        <taxon>Alphaproteobacteria</taxon>
        <taxon>Rhodobacterales</taxon>
        <taxon>Roseobacteraceae</taxon>
        <taxon>Phaeobacter</taxon>
    </lineage>
</organism>
<sequence length="187" mass="20373">MRRSLGVEFREDRTMATRDVPLFAFIAMKPPVRSRPITWSASKSNPCILQRSRLHINLGLCLAASPARLRVSQGRTALRSVAHSAMRPHRGVAPGVPVCPPREHVSPWPLRRIALWSVLRGKTIPPLHPSPASGRAVCLLVSGKPTVKTHTHERGSISSGWPPNQPASRIAKLFGEDGACGLGRSRA</sequence>
<keyword evidence="1" id="KW-0614">Plasmid</keyword>
<dbReference type="AlphaFoldDB" id="A0AAD0EDS4"/>
<evidence type="ECO:0000313" key="1">
    <source>
        <dbReference type="EMBL" id="ATF08387.1"/>
    </source>
</evidence>
<evidence type="ECO:0000313" key="2">
    <source>
        <dbReference type="Proteomes" id="UP000217545"/>
    </source>
</evidence>
<protein>
    <submittedName>
        <fullName evidence="1">Uncharacterized protein</fullName>
    </submittedName>
</protein>
<dbReference type="EMBL" id="CP010791">
    <property type="protein sequence ID" value="ATF08387.1"/>
    <property type="molecule type" value="Genomic_DNA"/>
</dbReference>
<geneLocation type="plasmid" evidence="2">
    <name>pp63_x_draft</name>
</geneLocation>